<comment type="subunit">
    <text evidence="12">Homotetramer.</text>
</comment>
<feature type="active site" description="Proton donor" evidence="12">
    <location>
        <position position="143"/>
    </location>
</feature>
<dbReference type="SUPFAM" id="SSF55347">
    <property type="entry name" value="Glyceraldehyde-3-phosphate dehydrogenase-like, C-terminal domain"/>
    <property type="match status" value="1"/>
</dbReference>
<gene>
    <name evidence="12 15" type="primary">dapB</name>
    <name evidence="15" type="ORF">JW744_03695</name>
</gene>
<dbReference type="InterPro" id="IPR000846">
    <property type="entry name" value="DapB_N"/>
</dbReference>
<dbReference type="PIRSF" id="PIRSF000161">
    <property type="entry name" value="DHPR"/>
    <property type="match status" value="1"/>
</dbReference>
<dbReference type="PANTHER" id="PTHR20836:SF0">
    <property type="entry name" value="4-HYDROXY-TETRAHYDRODIPICOLINATE REDUCTASE 1, CHLOROPLASTIC-RELATED"/>
    <property type="match status" value="1"/>
</dbReference>
<dbReference type="InterPro" id="IPR036291">
    <property type="entry name" value="NAD(P)-bd_dom_sf"/>
</dbReference>
<evidence type="ECO:0000256" key="5">
    <source>
        <dbReference type="ARBA" id="ARBA00023002"/>
    </source>
</evidence>
<evidence type="ECO:0000256" key="8">
    <source>
        <dbReference type="ARBA" id="ARBA00037922"/>
    </source>
</evidence>
<comment type="function">
    <text evidence="12">Catalyzes the conversion of 4-hydroxy-tetrahydrodipicolinate (HTPA) to tetrahydrodipicolinate.</text>
</comment>
<dbReference type="GO" id="GO:0009089">
    <property type="term" value="P:lysine biosynthetic process via diaminopimelate"/>
    <property type="evidence" value="ECO:0007669"/>
    <property type="project" value="UniProtKB-UniRule"/>
</dbReference>
<comment type="subcellular location">
    <subcellularLocation>
        <location evidence="12">Cytoplasm</location>
    </subcellularLocation>
</comment>
<dbReference type="PANTHER" id="PTHR20836">
    <property type="entry name" value="DIHYDRODIPICOLINATE REDUCTASE"/>
    <property type="match status" value="1"/>
</dbReference>
<dbReference type="InterPro" id="IPR022663">
    <property type="entry name" value="DapB_C"/>
</dbReference>
<feature type="binding site" evidence="12">
    <location>
        <begin position="104"/>
        <end position="107"/>
    </location>
    <ligand>
        <name>NAD(+)</name>
        <dbReference type="ChEBI" id="CHEBI:57540"/>
    </ligand>
</feature>
<dbReference type="Gene3D" id="3.30.360.10">
    <property type="entry name" value="Dihydrodipicolinate Reductase, domain 2"/>
    <property type="match status" value="1"/>
</dbReference>
<dbReference type="EC" id="1.17.1.8" evidence="9 12"/>
<comment type="caution">
    <text evidence="12">Was originally thought to be a dihydrodipicolinate reductase (DHDPR), catalyzing the conversion of dihydrodipicolinate to tetrahydrodipicolinate. However, it was shown in E.coli that the substrate of the enzymatic reaction is not dihydrodipicolinate (DHDP) but in fact (2S,4S)-4-hydroxy-2,3,4,5-tetrahydrodipicolinic acid (HTPA), the product released by the DapA-catalyzed reaction.</text>
</comment>
<comment type="pathway">
    <text evidence="8 12">Amino-acid biosynthesis; L-lysine biosynthesis via DAP pathway; (S)-tetrahydrodipicolinate from L-aspartate: step 4/4.</text>
</comment>
<evidence type="ECO:0000256" key="12">
    <source>
        <dbReference type="HAMAP-Rule" id="MF_00102"/>
    </source>
</evidence>
<dbReference type="SUPFAM" id="SSF51735">
    <property type="entry name" value="NAD(P)-binding Rossmann-fold domains"/>
    <property type="match status" value="1"/>
</dbReference>
<proteinExistence type="inferred from homology"/>
<evidence type="ECO:0000313" key="16">
    <source>
        <dbReference type="Proteomes" id="UP000809243"/>
    </source>
</evidence>
<dbReference type="GO" id="GO:0051287">
    <property type="term" value="F:NAD binding"/>
    <property type="evidence" value="ECO:0007669"/>
    <property type="project" value="UniProtKB-UniRule"/>
</dbReference>
<feature type="domain" description="Dihydrodipicolinate reductase N-terminal" evidence="13">
    <location>
        <begin position="1"/>
        <end position="107"/>
    </location>
</feature>
<dbReference type="EMBL" id="JAFGDB010000062">
    <property type="protein sequence ID" value="MBN2067545.1"/>
    <property type="molecule type" value="Genomic_DNA"/>
</dbReference>
<evidence type="ECO:0000313" key="15">
    <source>
        <dbReference type="EMBL" id="MBN2067545.1"/>
    </source>
</evidence>
<keyword evidence="4 12" id="KW-0220">Diaminopimelate biosynthesis</keyword>
<sequence length="248" mass="26859">MRIALIGYGNMGKEIAALAGEQGIEIAAIIDAEAAGATGREISKEALANADVCIEFSNPGSAVENIKGMAALHKNIVVGTTGWYSKLDEVKKAVEREGIGLVYASNFSLGVNAFFRIVERAAEVMDKLPEYDVSGLEIHHKGKKDSPSGTARAIEKILLERIARKKRAVEGKLDRKIEGDELHFASLRTGNVPGTHSVLFDSIADSIELTHTARNRQGFALGALQAAKWVKGKKGFYSIDDMMKELFE</sequence>
<dbReference type="AlphaFoldDB" id="A0A938YXB5"/>
<dbReference type="Proteomes" id="UP000809243">
    <property type="component" value="Unassembled WGS sequence"/>
</dbReference>
<feature type="binding site" evidence="12">
    <location>
        <position position="31"/>
    </location>
    <ligand>
        <name>NAD(+)</name>
        <dbReference type="ChEBI" id="CHEBI:57540"/>
    </ligand>
</feature>
<dbReference type="GO" id="GO:0016726">
    <property type="term" value="F:oxidoreductase activity, acting on CH or CH2 groups, NAD or NADP as acceptor"/>
    <property type="evidence" value="ECO:0007669"/>
    <property type="project" value="UniProtKB-UniRule"/>
</dbReference>
<dbReference type="Gene3D" id="3.40.50.720">
    <property type="entry name" value="NAD(P)-binding Rossmann-like Domain"/>
    <property type="match status" value="1"/>
</dbReference>
<feature type="binding site" evidence="12">
    <location>
        <position position="140"/>
    </location>
    <ligand>
        <name>(S)-2,3,4,5-tetrahydrodipicolinate</name>
        <dbReference type="ChEBI" id="CHEBI:16845"/>
    </ligand>
</feature>
<evidence type="ECO:0000256" key="7">
    <source>
        <dbReference type="ARBA" id="ARBA00023154"/>
    </source>
</evidence>
<evidence type="ECO:0000256" key="1">
    <source>
        <dbReference type="ARBA" id="ARBA00006642"/>
    </source>
</evidence>
<keyword evidence="2 12" id="KW-0028">Amino-acid biosynthesis</keyword>
<keyword evidence="6 12" id="KW-0520">NAD</keyword>
<dbReference type="Pfam" id="PF01113">
    <property type="entry name" value="DapB_N"/>
    <property type="match status" value="1"/>
</dbReference>
<evidence type="ECO:0000256" key="2">
    <source>
        <dbReference type="ARBA" id="ARBA00022605"/>
    </source>
</evidence>
<protein>
    <recommendedName>
        <fullName evidence="9 12">4-hydroxy-tetrahydrodipicolinate reductase</fullName>
        <shortName evidence="12">HTPA reductase</shortName>
        <ecNumber evidence="9 12">1.17.1.8</ecNumber>
    </recommendedName>
</protein>
<evidence type="ECO:0000256" key="11">
    <source>
        <dbReference type="ARBA" id="ARBA00049396"/>
    </source>
</evidence>
<name>A0A938YXB5_9ARCH</name>
<feature type="binding site" evidence="12">
    <location>
        <begin position="149"/>
        <end position="150"/>
    </location>
    <ligand>
        <name>(S)-2,3,4,5-tetrahydrodipicolinate</name>
        <dbReference type="ChEBI" id="CHEBI:16845"/>
    </ligand>
</feature>
<keyword evidence="7 12" id="KW-0457">Lysine biosynthesis</keyword>
<keyword evidence="3 12" id="KW-0521">NADP</keyword>
<dbReference type="HAMAP" id="MF_00102">
    <property type="entry name" value="DapB"/>
    <property type="match status" value="1"/>
</dbReference>
<evidence type="ECO:0000259" key="13">
    <source>
        <dbReference type="Pfam" id="PF01113"/>
    </source>
</evidence>
<dbReference type="GO" id="GO:0050661">
    <property type="term" value="F:NADP binding"/>
    <property type="evidence" value="ECO:0007669"/>
    <property type="project" value="UniProtKB-UniRule"/>
</dbReference>
<feature type="domain" description="Dihydrodipicolinate reductase C-terminal" evidence="14">
    <location>
        <begin position="110"/>
        <end position="243"/>
    </location>
</feature>
<dbReference type="InterPro" id="IPR023940">
    <property type="entry name" value="DHDPR_bac"/>
</dbReference>
<feature type="binding site" evidence="12">
    <location>
        <begin position="79"/>
        <end position="81"/>
    </location>
    <ligand>
        <name>NAD(+)</name>
        <dbReference type="ChEBI" id="CHEBI:57540"/>
    </ligand>
</feature>
<accession>A0A938YXB5</accession>
<comment type="caution">
    <text evidence="12">Lacks conserved residue(s) required for the propagation of feature annotation.</text>
</comment>
<evidence type="ECO:0000256" key="9">
    <source>
        <dbReference type="ARBA" id="ARBA00038983"/>
    </source>
</evidence>
<evidence type="ECO:0000256" key="3">
    <source>
        <dbReference type="ARBA" id="ARBA00022857"/>
    </source>
</evidence>
<comment type="caution">
    <text evidence="15">The sequence shown here is derived from an EMBL/GenBank/DDBJ whole genome shotgun (WGS) entry which is preliminary data.</text>
</comment>
<comment type="similarity">
    <text evidence="1 12">Belongs to the DapB family.</text>
</comment>
<dbReference type="GO" id="GO:0008839">
    <property type="term" value="F:4-hydroxy-tetrahydrodipicolinate reductase"/>
    <property type="evidence" value="ECO:0007669"/>
    <property type="project" value="UniProtKB-UniRule"/>
</dbReference>
<keyword evidence="12" id="KW-0963">Cytoplasm</keyword>
<feature type="active site" description="Proton donor/acceptor" evidence="12">
    <location>
        <position position="139"/>
    </location>
</feature>
<dbReference type="Pfam" id="PF05173">
    <property type="entry name" value="DapB_C"/>
    <property type="match status" value="1"/>
</dbReference>
<comment type="catalytic activity">
    <reaction evidence="11 12">
        <text>(S)-2,3,4,5-tetrahydrodipicolinate + NAD(+) + H2O = (2S,4S)-4-hydroxy-2,3,4,5-tetrahydrodipicolinate + NADH + H(+)</text>
        <dbReference type="Rhea" id="RHEA:35323"/>
        <dbReference type="ChEBI" id="CHEBI:15377"/>
        <dbReference type="ChEBI" id="CHEBI:15378"/>
        <dbReference type="ChEBI" id="CHEBI:16845"/>
        <dbReference type="ChEBI" id="CHEBI:57540"/>
        <dbReference type="ChEBI" id="CHEBI:57945"/>
        <dbReference type="ChEBI" id="CHEBI:67139"/>
        <dbReference type="EC" id="1.17.1.8"/>
    </reaction>
</comment>
<comment type="catalytic activity">
    <reaction evidence="10 12">
        <text>(S)-2,3,4,5-tetrahydrodipicolinate + NADP(+) + H2O = (2S,4S)-4-hydroxy-2,3,4,5-tetrahydrodipicolinate + NADPH + H(+)</text>
        <dbReference type="Rhea" id="RHEA:35331"/>
        <dbReference type="ChEBI" id="CHEBI:15377"/>
        <dbReference type="ChEBI" id="CHEBI:15378"/>
        <dbReference type="ChEBI" id="CHEBI:16845"/>
        <dbReference type="ChEBI" id="CHEBI:57783"/>
        <dbReference type="ChEBI" id="CHEBI:58349"/>
        <dbReference type="ChEBI" id="CHEBI:67139"/>
        <dbReference type="EC" id="1.17.1.8"/>
    </reaction>
</comment>
<dbReference type="GO" id="GO:0005829">
    <property type="term" value="C:cytosol"/>
    <property type="evidence" value="ECO:0007669"/>
    <property type="project" value="TreeGrafter"/>
</dbReference>
<dbReference type="NCBIfam" id="TIGR00036">
    <property type="entry name" value="dapB"/>
    <property type="match status" value="1"/>
</dbReference>
<evidence type="ECO:0000256" key="10">
    <source>
        <dbReference type="ARBA" id="ARBA00049080"/>
    </source>
</evidence>
<evidence type="ECO:0000256" key="4">
    <source>
        <dbReference type="ARBA" id="ARBA00022915"/>
    </source>
</evidence>
<evidence type="ECO:0000259" key="14">
    <source>
        <dbReference type="Pfam" id="PF05173"/>
    </source>
</evidence>
<dbReference type="GO" id="GO:0019877">
    <property type="term" value="P:diaminopimelate biosynthetic process"/>
    <property type="evidence" value="ECO:0007669"/>
    <property type="project" value="UniProtKB-UniRule"/>
</dbReference>
<evidence type="ECO:0000256" key="6">
    <source>
        <dbReference type="ARBA" id="ARBA00023027"/>
    </source>
</evidence>
<organism evidence="15 16">
    <name type="scientific">Candidatus Iainarchaeum sp</name>
    <dbReference type="NCBI Taxonomy" id="3101447"/>
    <lineage>
        <taxon>Archaea</taxon>
        <taxon>Candidatus Iainarchaeota</taxon>
        <taxon>Candidatus Iainarchaeia</taxon>
        <taxon>Candidatus Iainarchaeales</taxon>
        <taxon>Candidatus Iainarchaeaceae</taxon>
        <taxon>Candidatus Iainarchaeum</taxon>
    </lineage>
</organism>
<reference evidence="15" key="1">
    <citation type="submission" date="2021-01" db="EMBL/GenBank/DDBJ databases">
        <title>Active Sulfur Cycling in an Early Earth Analoge.</title>
        <authorList>
            <person name="Hahn C.R."/>
            <person name="Youssef N.H."/>
            <person name="Elshahed M."/>
        </authorList>
    </citation>
    <scope>NUCLEOTIDE SEQUENCE</scope>
    <source>
        <strain evidence="15">Zod_Metabat.1151</strain>
    </source>
</reference>
<keyword evidence="5 12" id="KW-0560">Oxidoreductase</keyword>